<feature type="transmembrane region" description="Helical" evidence="5">
    <location>
        <begin position="15"/>
        <end position="35"/>
    </location>
</feature>
<feature type="transmembrane region" description="Helical" evidence="5">
    <location>
        <begin position="47"/>
        <end position="67"/>
    </location>
</feature>
<dbReference type="GO" id="GO:0004252">
    <property type="term" value="F:serine-type endopeptidase activity"/>
    <property type="evidence" value="ECO:0007669"/>
    <property type="project" value="InterPro"/>
</dbReference>
<gene>
    <name evidence="7" type="ORF">MCNOR_1969</name>
</gene>
<feature type="transmembrane region" description="Helical" evidence="5">
    <location>
        <begin position="87"/>
        <end position="107"/>
    </location>
</feature>
<accession>A0AA35UR89</accession>
<dbReference type="Proteomes" id="UP001158598">
    <property type="component" value="Chromosome"/>
</dbReference>
<keyword evidence="3 5" id="KW-1133">Transmembrane helix</keyword>
<dbReference type="RefSeq" id="WP_282213199.1">
    <property type="nucleotide sequence ID" value="NZ_OX458332.1"/>
</dbReference>
<dbReference type="GO" id="GO:0016020">
    <property type="term" value="C:membrane"/>
    <property type="evidence" value="ECO:0007669"/>
    <property type="project" value="UniProtKB-SubCell"/>
</dbReference>
<keyword evidence="4 5" id="KW-0472">Membrane</keyword>
<feature type="transmembrane region" description="Helical" evidence="5">
    <location>
        <begin position="169"/>
        <end position="193"/>
    </location>
</feature>
<organism evidence="7 8">
    <name type="scientific">Methylococcus capsulatus</name>
    <dbReference type="NCBI Taxonomy" id="414"/>
    <lineage>
        <taxon>Bacteria</taxon>
        <taxon>Pseudomonadati</taxon>
        <taxon>Pseudomonadota</taxon>
        <taxon>Gammaproteobacteria</taxon>
        <taxon>Methylococcales</taxon>
        <taxon>Methylococcaceae</taxon>
        <taxon>Methylococcus</taxon>
    </lineage>
</organism>
<evidence type="ECO:0000256" key="1">
    <source>
        <dbReference type="ARBA" id="ARBA00004141"/>
    </source>
</evidence>
<feature type="transmembrane region" description="Helical" evidence="5">
    <location>
        <begin position="142"/>
        <end position="162"/>
    </location>
</feature>
<evidence type="ECO:0000256" key="3">
    <source>
        <dbReference type="ARBA" id="ARBA00022989"/>
    </source>
</evidence>
<sequence length="253" mass="27442">MFPLRDINPALHRPIAVMLILLVNAGAWTLVQGFGQDLPLARSLCEYALIPGELLGLAPVGTVIPVSPNFACQLEGDASAWTLVTHMFLHGGWFHIIGNMWFLWVFGDNVEDAMGPLRFVAFYVLCGLAAAAAQIASDPGAAVPMVGASGAIGGVMGAYARLYPRTQVITLIFLGFYWTTVAIPAFAMLGYWFFIQLISGLPALGSTSGGVAFWAHVGGFLAGVLLIGPMHRPDYLIRRAQQMERRFFDSRHF</sequence>
<dbReference type="InterPro" id="IPR035952">
    <property type="entry name" value="Rhomboid-like_sf"/>
</dbReference>
<evidence type="ECO:0000259" key="6">
    <source>
        <dbReference type="Pfam" id="PF01694"/>
    </source>
</evidence>
<keyword evidence="2 5" id="KW-0812">Transmembrane</keyword>
<name>A0AA35UR89_METCP</name>
<evidence type="ECO:0000256" key="4">
    <source>
        <dbReference type="ARBA" id="ARBA00023136"/>
    </source>
</evidence>
<evidence type="ECO:0000313" key="7">
    <source>
        <dbReference type="EMBL" id="CAI8822233.1"/>
    </source>
</evidence>
<dbReference type="Pfam" id="PF01694">
    <property type="entry name" value="Rhomboid"/>
    <property type="match status" value="1"/>
</dbReference>
<reference evidence="7" key="1">
    <citation type="submission" date="2023-03" db="EMBL/GenBank/DDBJ databases">
        <authorList>
            <person name="Pearce D."/>
        </authorList>
    </citation>
    <scope>NUCLEOTIDE SEQUENCE</scope>
    <source>
        <strain evidence="7">Mc</strain>
    </source>
</reference>
<dbReference type="PANTHER" id="PTHR43731:SF26">
    <property type="entry name" value="RHOMBOID-LIKE PROTEIN 10, CHLOROPLASTIC"/>
    <property type="match status" value="1"/>
</dbReference>
<dbReference type="EMBL" id="OX458332">
    <property type="protein sequence ID" value="CAI8822233.1"/>
    <property type="molecule type" value="Genomic_DNA"/>
</dbReference>
<feature type="domain" description="Peptidase S54 rhomboid" evidence="6">
    <location>
        <begin position="79"/>
        <end position="229"/>
    </location>
</feature>
<dbReference type="InterPro" id="IPR050925">
    <property type="entry name" value="Rhomboid_protease_S54"/>
</dbReference>
<proteinExistence type="predicted"/>
<dbReference type="InterPro" id="IPR022764">
    <property type="entry name" value="Peptidase_S54_rhomboid_dom"/>
</dbReference>
<feature type="transmembrane region" description="Helical" evidence="5">
    <location>
        <begin position="213"/>
        <end position="230"/>
    </location>
</feature>
<dbReference type="AlphaFoldDB" id="A0AA35UR89"/>
<dbReference type="SUPFAM" id="SSF144091">
    <property type="entry name" value="Rhomboid-like"/>
    <property type="match status" value="1"/>
</dbReference>
<evidence type="ECO:0000256" key="2">
    <source>
        <dbReference type="ARBA" id="ARBA00022692"/>
    </source>
</evidence>
<feature type="transmembrane region" description="Helical" evidence="5">
    <location>
        <begin position="119"/>
        <end position="136"/>
    </location>
</feature>
<dbReference type="Gene3D" id="1.20.1540.10">
    <property type="entry name" value="Rhomboid-like"/>
    <property type="match status" value="1"/>
</dbReference>
<comment type="subcellular location">
    <subcellularLocation>
        <location evidence="1">Membrane</location>
        <topology evidence="1">Multi-pass membrane protein</topology>
    </subcellularLocation>
</comment>
<protein>
    <submittedName>
        <fullName evidence="7">Rhomboid family protein</fullName>
    </submittedName>
</protein>
<evidence type="ECO:0000256" key="5">
    <source>
        <dbReference type="SAM" id="Phobius"/>
    </source>
</evidence>
<dbReference type="PANTHER" id="PTHR43731">
    <property type="entry name" value="RHOMBOID PROTEASE"/>
    <property type="match status" value="1"/>
</dbReference>
<evidence type="ECO:0000313" key="8">
    <source>
        <dbReference type="Proteomes" id="UP001158598"/>
    </source>
</evidence>